<dbReference type="SUPFAM" id="SSF55073">
    <property type="entry name" value="Nucleotide cyclase"/>
    <property type="match status" value="1"/>
</dbReference>
<evidence type="ECO:0000259" key="4">
    <source>
        <dbReference type="PROSITE" id="PS50887"/>
    </source>
</evidence>
<dbReference type="InterPro" id="IPR043128">
    <property type="entry name" value="Rev_trsase/Diguanyl_cyclase"/>
</dbReference>
<feature type="transmembrane region" description="Helical" evidence="2">
    <location>
        <begin position="15"/>
        <end position="36"/>
    </location>
</feature>
<dbReference type="Pfam" id="PF00563">
    <property type="entry name" value="EAL"/>
    <property type="match status" value="1"/>
</dbReference>
<keyword evidence="2" id="KW-1133">Transmembrane helix</keyword>
<dbReference type="Pfam" id="PF08448">
    <property type="entry name" value="PAS_4"/>
    <property type="match status" value="1"/>
</dbReference>
<accession>A0A420EH12</accession>
<dbReference type="AlphaFoldDB" id="A0A420EH12"/>
<dbReference type="InterPro" id="IPR001633">
    <property type="entry name" value="EAL_dom"/>
</dbReference>
<dbReference type="Proteomes" id="UP000286482">
    <property type="component" value="Unassembled WGS sequence"/>
</dbReference>
<dbReference type="Pfam" id="PF00990">
    <property type="entry name" value="GGDEF"/>
    <property type="match status" value="1"/>
</dbReference>
<reference evidence="5 6" key="1">
    <citation type="submission" date="2018-09" db="EMBL/GenBank/DDBJ databases">
        <authorList>
            <person name="Wang Z."/>
        </authorList>
    </citation>
    <scope>NUCLEOTIDE SEQUENCE [LARGE SCALE GENOMIC DNA]</scope>
    <source>
        <strain evidence="5 6">ALS 81</strain>
    </source>
</reference>
<dbReference type="CDD" id="cd00130">
    <property type="entry name" value="PAS"/>
    <property type="match status" value="1"/>
</dbReference>
<dbReference type="SUPFAM" id="SSF55785">
    <property type="entry name" value="PYP-like sensor domain (PAS domain)"/>
    <property type="match status" value="1"/>
</dbReference>
<dbReference type="SMART" id="SM00267">
    <property type="entry name" value="GGDEF"/>
    <property type="match status" value="1"/>
</dbReference>
<gene>
    <name evidence="5" type="ORF">DBZ36_05880</name>
</gene>
<dbReference type="InterPro" id="IPR013656">
    <property type="entry name" value="PAS_4"/>
</dbReference>
<proteinExistence type="predicted"/>
<dbReference type="InterPro" id="IPR029787">
    <property type="entry name" value="Nucleotide_cyclase"/>
</dbReference>
<dbReference type="PANTHER" id="PTHR44757">
    <property type="entry name" value="DIGUANYLATE CYCLASE DGCP"/>
    <property type="match status" value="1"/>
</dbReference>
<evidence type="ECO:0000313" key="5">
    <source>
        <dbReference type="EMBL" id="RKF19979.1"/>
    </source>
</evidence>
<feature type="transmembrane region" description="Helical" evidence="2">
    <location>
        <begin position="135"/>
        <end position="160"/>
    </location>
</feature>
<sequence length="734" mass="82595">MPQENSQLTDFISKLSMILSLIVGLSLPIGYAFVAYNDLSGELNFKVKIKSNSQSELITTMPDTWMYAENRIQGILKREPIVLENEFLQVYDSQGDLITSSGHPVDSLKMIRSYPLYDIDSIVGRIDISKSLSQLIANTLMVGLFGLILGFMVMVVMRLLPIRQVRKISDQLFEEKDRAEITLHSISDAVIRCDLQTNILFANDAAETLLERPFEQMKGLPIADVLNLRNKSGDRHPLVIDTVLATRAEASCEGQSFLDVNNKVVAIEERAAPIFSHNQEMTGVVLCIRDVTIARNYLEQRSWEASHDSLTSLLNRRAFEQKVSKAIERSKQGKHRFVLCFMDLDRFKVVNDSCGHAAGDELLMQITQLMESQVREGDVLARLGGDEFGLLIDGCDTTQGELICNEIVDQISSFQFFWMKRVYTVGISIGLTNITRDTPDTSAVLSEADSACYWAKENGRNQVCVFLPSDTELAANRNQSHWVERIESALKDNRFVLYQQSYRSLNGDQTERLHMEILLRMLDESHALILPQFFLPAAERYDLIQQIDRWVIDKVFADFQQLTDEYQDCSLMVSINLSGASINTGNLLPFIESKVAQYGVDPCSICFEVTETVAVKNLLAATVFINECKTIGFKFALDDFGTGVSSFEYLKKLPVDYLKIDGSFVQNIDTNQIDREMAATINRIAHLLGKLTVAEYAESEDIVDVLDTLGVDYAQGYGVCLPKPLFNDSYKISL</sequence>
<dbReference type="InterPro" id="IPR052155">
    <property type="entry name" value="Biofilm_reg_signaling"/>
</dbReference>
<dbReference type="Gene3D" id="3.30.450.20">
    <property type="entry name" value="PAS domain"/>
    <property type="match status" value="1"/>
</dbReference>
<dbReference type="Gene3D" id="3.30.70.270">
    <property type="match status" value="1"/>
</dbReference>
<keyword evidence="2" id="KW-0812">Transmembrane</keyword>
<dbReference type="InterPro" id="IPR000014">
    <property type="entry name" value="PAS"/>
</dbReference>
<dbReference type="PROSITE" id="PS50883">
    <property type="entry name" value="EAL"/>
    <property type="match status" value="1"/>
</dbReference>
<organism evidence="5 6">
    <name type="scientific">Alginatibacterium sediminis</name>
    <dbReference type="NCBI Taxonomy" id="2164068"/>
    <lineage>
        <taxon>Bacteria</taxon>
        <taxon>Pseudomonadati</taxon>
        <taxon>Pseudomonadota</taxon>
        <taxon>Gammaproteobacteria</taxon>
        <taxon>Alteromonadales</taxon>
        <taxon>Alteromonadaceae</taxon>
        <taxon>Alginatibacterium</taxon>
    </lineage>
</organism>
<dbReference type="NCBIfam" id="TIGR00254">
    <property type="entry name" value="GGDEF"/>
    <property type="match status" value="1"/>
</dbReference>
<dbReference type="PANTHER" id="PTHR44757:SF4">
    <property type="entry name" value="DIGUANYLATE CYCLASE DGCE-RELATED"/>
    <property type="match status" value="1"/>
</dbReference>
<dbReference type="FunFam" id="3.30.70.270:FF:000001">
    <property type="entry name" value="Diguanylate cyclase domain protein"/>
    <property type="match status" value="1"/>
</dbReference>
<dbReference type="SUPFAM" id="SSF141868">
    <property type="entry name" value="EAL domain-like"/>
    <property type="match status" value="1"/>
</dbReference>
<feature type="domain" description="EAL" evidence="3">
    <location>
        <begin position="479"/>
        <end position="734"/>
    </location>
</feature>
<dbReference type="Gene3D" id="3.20.20.450">
    <property type="entry name" value="EAL domain"/>
    <property type="match status" value="1"/>
</dbReference>
<dbReference type="CDD" id="cd01949">
    <property type="entry name" value="GGDEF"/>
    <property type="match status" value="1"/>
</dbReference>
<dbReference type="CDD" id="cd01948">
    <property type="entry name" value="EAL"/>
    <property type="match status" value="1"/>
</dbReference>
<dbReference type="SMART" id="SM00052">
    <property type="entry name" value="EAL"/>
    <property type="match status" value="1"/>
</dbReference>
<name>A0A420EH12_9ALTE</name>
<evidence type="ECO:0000313" key="6">
    <source>
        <dbReference type="Proteomes" id="UP000286482"/>
    </source>
</evidence>
<dbReference type="SMART" id="SM00091">
    <property type="entry name" value="PAS"/>
    <property type="match status" value="1"/>
</dbReference>
<keyword evidence="2" id="KW-0472">Membrane</keyword>
<dbReference type="GO" id="GO:0003824">
    <property type="term" value="F:catalytic activity"/>
    <property type="evidence" value="ECO:0007669"/>
    <property type="project" value="UniProtKB-ARBA"/>
</dbReference>
<keyword evidence="6" id="KW-1185">Reference proteome</keyword>
<evidence type="ECO:0000256" key="1">
    <source>
        <dbReference type="ARBA" id="ARBA00001946"/>
    </source>
</evidence>
<feature type="domain" description="GGDEF" evidence="4">
    <location>
        <begin position="335"/>
        <end position="468"/>
    </location>
</feature>
<comment type="caution">
    <text evidence="5">The sequence shown here is derived from an EMBL/GenBank/DDBJ whole genome shotgun (WGS) entry which is preliminary data.</text>
</comment>
<dbReference type="InterPro" id="IPR000160">
    <property type="entry name" value="GGDEF_dom"/>
</dbReference>
<dbReference type="PROSITE" id="PS50887">
    <property type="entry name" value="GGDEF"/>
    <property type="match status" value="1"/>
</dbReference>
<dbReference type="InterPro" id="IPR035965">
    <property type="entry name" value="PAS-like_dom_sf"/>
</dbReference>
<evidence type="ECO:0000259" key="3">
    <source>
        <dbReference type="PROSITE" id="PS50883"/>
    </source>
</evidence>
<evidence type="ECO:0000256" key="2">
    <source>
        <dbReference type="SAM" id="Phobius"/>
    </source>
</evidence>
<comment type="cofactor">
    <cofactor evidence="1">
        <name>Mg(2+)</name>
        <dbReference type="ChEBI" id="CHEBI:18420"/>
    </cofactor>
</comment>
<dbReference type="EMBL" id="RAQO01000004">
    <property type="protein sequence ID" value="RKF19979.1"/>
    <property type="molecule type" value="Genomic_DNA"/>
</dbReference>
<protein>
    <submittedName>
        <fullName evidence="5">EAL domain-containing protein</fullName>
    </submittedName>
</protein>
<dbReference type="InterPro" id="IPR035919">
    <property type="entry name" value="EAL_sf"/>
</dbReference>
<dbReference type="OrthoDB" id="9810730at2"/>